<reference evidence="2 3" key="1">
    <citation type="journal article" date="2012" name="Science">
        <title>The Paleozoic origin of enzymatic lignin decomposition reconstructed from 31 fungal genomes.</title>
        <authorList>
            <person name="Floudas D."/>
            <person name="Binder M."/>
            <person name="Riley R."/>
            <person name="Barry K."/>
            <person name="Blanchette R.A."/>
            <person name="Henrissat B."/>
            <person name="Martinez A.T."/>
            <person name="Otillar R."/>
            <person name="Spatafora J.W."/>
            <person name="Yadav J.S."/>
            <person name="Aerts A."/>
            <person name="Benoit I."/>
            <person name="Boyd A."/>
            <person name="Carlson A."/>
            <person name="Copeland A."/>
            <person name="Coutinho P.M."/>
            <person name="de Vries R.P."/>
            <person name="Ferreira P."/>
            <person name="Findley K."/>
            <person name="Foster B."/>
            <person name="Gaskell J."/>
            <person name="Glotzer D."/>
            <person name="Gorecki P."/>
            <person name="Heitman J."/>
            <person name="Hesse C."/>
            <person name="Hori C."/>
            <person name="Igarashi K."/>
            <person name="Jurgens J.A."/>
            <person name="Kallen N."/>
            <person name="Kersten P."/>
            <person name="Kohler A."/>
            <person name="Kuees U."/>
            <person name="Kumar T.K.A."/>
            <person name="Kuo A."/>
            <person name="LaButti K."/>
            <person name="Larrondo L.F."/>
            <person name="Lindquist E."/>
            <person name="Ling A."/>
            <person name="Lombard V."/>
            <person name="Lucas S."/>
            <person name="Lundell T."/>
            <person name="Martin R."/>
            <person name="McLaughlin D.J."/>
            <person name="Morgenstern I."/>
            <person name="Morin E."/>
            <person name="Murat C."/>
            <person name="Nagy L.G."/>
            <person name="Nolan M."/>
            <person name="Ohm R.A."/>
            <person name="Patyshakuliyeva A."/>
            <person name="Rokas A."/>
            <person name="Ruiz-Duenas F.J."/>
            <person name="Sabat G."/>
            <person name="Salamov A."/>
            <person name="Samejima M."/>
            <person name="Schmutz J."/>
            <person name="Slot J.C."/>
            <person name="St John F."/>
            <person name="Stenlid J."/>
            <person name="Sun H."/>
            <person name="Sun S."/>
            <person name="Syed K."/>
            <person name="Tsang A."/>
            <person name="Wiebenga A."/>
            <person name="Young D."/>
            <person name="Pisabarro A."/>
            <person name="Eastwood D.C."/>
            <person name="Martin F."/>
            <person name="Cullen D."/>
            <person name="Grigoriev I.V."/>
            <person name="Hibbett D.S."/>
        </authorList>
    </citation>
    <scope>NUCLEOTIDE SEQUENCE [LARGE SCALE GENOMIC DNA]</scope>
    <source>
        <strain evidence="2 3">DJM-731 SS1</strain>
    </source>
</reference>
<dbReference type="OrthoDB" id="14339at2759"/>
<dbReference type="PANTHER" id="PTHR37332">
    <property type="entry name" value="EXPRESSED PROTEIN"/>
    <property type="match status" value="1"/>
</dbReference>
<dbReference type="AlphaFoldDB" id="M5G9N5"/>
<dbReference type="RefSeq" id="XP_040632413.1">
    <property type="nucleotide sequence ID" value="XM_040777106.1"/>
</dbReference>
<dbReference type="Proteomes" id="UP000030653">
    <property type="component" value="Unassembled WGS sequence"/>
</dbReference>
<dbReference type="EMBL" id="JH795856">
    <property type="protein sequence ID" value="EJU05519.1"/>
    <property type="molecule type" value="Genomic_DNA"/>
</dbReference>
<dbReference type="HOGENOM" id="CLU_1137969_0_0_1"/>
<evidence type="ECO:0000313" key="3">
    <source>
        <dbReference type="Proteomes" id="UP000030653"/>
    </source>
</evidence>
<sequence>MSSGTTVAKDWDNQSIFSESSEGRNVGGAISPTGGNIQPVGTASASADLLRDMVAKRMKTFTFLKTVHEGKGHWLQSIQFTRQELDREFDNAKMRKRTHRFHVLGLSLSSLWDISAPNDFLRALLAILDEFDHFQDDVNYKPKMRNLFRGVSSKQLRKGSAGDTPYADFFLDGATLLTPPFPFPLDYSQTLYTLYDILLETYHKMYRFLGPSILPSSHAPSLHLIDRDRIRHLPKMAFLLAEEG</sequence>
<protein>
    <submittedName>
        <fullName evidence="2">Uncharacterized protein</fullName>
    </submittedName>
</protein>
<feature type="region of interest" description="Disordered" evidence="1">
    <location>
        <begin position="19"/>
        <end position="38"/>
    </location>
</feature>
<name>M5G9N5_DACPD</name>
<evidence type="ECO:0000313" key="2">
    <source>
        <dbReference type="EMBL" id="EJU05519.1"/>
    </source>
</evidence>
<dbReference type="GeneID" id="63692168"/>
<evidence type="ECO:0000256" key="1">
    <source>
        <dbReference type="SAM" id="MobiDB-lite"/>
    </source>
</evidence>
<gene>
    <name evidence="2" type="ORF">DACRYDRAFT_92794</name>
</gene>
<dbReference type="OMA" id="TPHISFP"/>
<accession>M5G9N5</accession>
<keyword evidence="3" id="KW-1185">Reference proteome</keyword>
<organism evidence="2 3">
    <name type="scientific">Dacryopinax primogenitus (strain DJM 731)</name>
    <name type="common">Brown rot fungus</name>
    <dbReference type="NCBI Taxonomy" id="1858805"/>
    <lineage>
        <taxon>Eukaryota</taxon>
        <taxon>Fungi</taxon>
        <taxon>Dikarya</taxon>
        <taxon>Basidiomycota</taxon>
        <taxon>Agaricomycotina</taxon>
        <taxon>Dacrymycetes</taxon>
        <taxon>Dacrymycetales</taxon>
        <taxon>Dacrymycetaceae</taxon>
        <taxon>Dacryopinax</taxon>
    </lineage>
</organism>
<dbReference type="PANTHER" id="PTHR37332:SF1">
    <property type="entry name" value="ELMO DOMAIN-CONTAINING PROTEIN"/>
    <property type="match status" value="1"/>
</dbReference>
<proteinExistence type="predicted"/>